<proteinExistence type="predicted"/>
<evidence type="ECO:0000313" key="3">
    <source>
        <dbReference type="Proteomes" id="UP000095358"/>
    </source>
</evidence>
<keyword evidence="1" id="KW-1133">Transmembrane helix</keyword>
<feature type="transmembrane region" description="Helical" evidence="1">
    <location>
        <begin position="67"/>
        <end position="89"/>
    </location>
</feature>
<protein>
    <submittedName>
        <fullName evidence="2">Uncharacterized protein</fullName>
    </submittedName>
</protein>
<dbReference type="EMBL" id="LPNN01000003">
    <property type="protein sequence ID" value="OEJ90337.1"/>
    <property type="molecule type" value="Genomic_DNA"/>
</dbReference>
<name>A0A1E5RTV5_HANUV</name>
<comment type="caution">
    <text evidence="2">The sequence shown here is derived from an EMBL/GenBank/DDBJ whole genome shotgun (WGS) entry which is preliminary data.</text>
</comment>
<reference evidence="3" key="1">
    <citation type="journal article" date="2016" name="Genome Announc.">
        <title>Genome sequences of three species of Hanseniaspora isolated from spontaneous wine fermentations.</title>
        <authorList>
            <person name="Sternes P.R."/>
            <person name="Lee D."/>
            <person name="Kutyna D.R."/>
            <person name="Borneman A.R."/>
        </authorList>
    </citation>
    <scope>NUCLEOTIDE SEQUENCE [LARGE SCALE GENOMIC DNA]</scope>
    <source>
        <strain evidence="3">AWRI3580</strain>
    </source>
</reference>
<dbReference type="OrthoDB" id="3973002at2759"/>
<dbReference type="Proteomes" id="UP000095358">
    <property type="component" value="Unassembled WGS sequence"/>
</dbReference>
<evidence type="ECO:0000313" key="2">
    <source>
        <dbReference type="EMBL" id="OEJ90337.1"/>
    </source>
</evidence>
<gene>
    <name evidence="2" type="ORF">AWRI3580_g1148</name>
</gene>
<dbReference type="VEuPathDB" id="FungiDB:AWRI3580_g1148"/>
<keyword evidence="1" id="KW-0472">Membrane</keyword>
<keyword evidence="3" id="KW-1185">Reference proteome</keyword>
<dbReference type="AlphaFoldDB" id="A0A1E5RTV5"/>
<keyword evidence="1" id="KW-0812">Transmembrane</keyword>
<accession>A0A1E5RTV5</accession>
<evidence type="ECO:0000256" key="1">
    <source>
        <dbReference type="SAM" id="Phobius"/>
    </source>
</evidence>
<sequence length="91" mass="10512">MSTLEISPVETNVVDPHQKNIYDILQDNVQESEDVIVEESEYEADDEADKKKQLDKSIADLNKLVKIFFIPFVAGIIGRKLSGIIYRYFYK</sequence>
<organism evidence="2 3">
    <name type="scientific">Hanseniaspora uvarum</name>
    <name type="common">Yeast</name>
    <name type="synonym">Kloeckera apiculata</name>
    <dbReference type="NCBI Taxonomy" id="29833"/>
    <lineage>
        <taxon>Eukaryota</taxon>
        <taxon>Fungi</taxon>
        <taxon>Dikarya</taxon>
        <taxon>Ascomycota</taxon>
        <taxon>Saccharomycotina</taxon>
        <taxon>Saccharomycetes</taxon>
        <taxon>Saccharomycodales</taxon>
        <taxon>Saccharomycodaceae</taxon>
        <taxon>Hanseniaspora</taxon>
    </lineage>
</organism>